<keyword evidence="4 7" id="KW-0812">Transmembrane</keyword>
<keyword evidence="5 7" id="KW-1133">Transmembrane helix</keyword>
<feature type="transmembrane region" description="Helical" evidence="7">
    <location>
        <begin position="50"/>
        <end position="70"/>
    </location>
</feature>
<evidence type="ECO:0000256" key="6">
    <source>
        <dbReference type="ARBA" id="ARBA00023136"/>
    </source>
</evidence>
<proteinExistence type="inferred from homology"/>
<dbReference type="STRING" id="1817756.A2140_01870"/>
<evidence type="ECO:0000313" key="9">
    <source>
        <dbReference type="Proteomes" id="UP000178379"/>
    </source>
</evidence>
<accession>A0A1F6SXH0</accession>
<evidence type="ECO:0000256" key="1">
    <source>
        <dbReference type="ARBA" id="ARBA00004651"/>
    </source>
</evidence>
<comment type="caution">
    <text evidence="8">The sequence shown here is derived from an EMBL/GenBank/DDBJ whole genome shotgun (WGS) entry which is preliminary data.</text>
</comment>
<comment type="subcellular location">
    <subcellularLocation>
        <location evidence="1">Cell membrane</location>
        <topology evidence="1">Multi-pass membrane protein</topology>
    </subcellularLocation>
</comment>
<evidence type="ECO:0000256" key="7">
    <source>
        <dbReference type="SAM" id="Phobius"/>
    </source>
</evidence>
<dbReference type="Proteomes" id="UP000178379">
    <property type="component" value="Unassembled WGS sequence"/>
</dbReference>
<dbReference type="InterPro" id="IPR007140">
    <property type="entry name" value="DUF350"/>
</dbReference>
<sequence>MEIAINWPAVLSSIGYSVLGLTIMIVAFVIVDLLTPSRLWNEIINKKNNALAILAAGFAIAVGLIVASAIH</sequence>
<protein>
    <recommendedName>
        <fullName evidence="10">DUF350 domain-containing protein</fullName>
    </recommendedName>
</protein>
<dbReference type="EMBL" id="MFSQ01000146">
    <property type="protein sequence ID" value="OGI37446.1"/>
    <property type="molecule type" value="Genomic_DNA"/>
</dbReference>
<comment type="similarity">
    <text evidence="2">Belongs to the UPF0719 family.</text>
</comment>
<evidence type="ECO:0000313" key="8">
    <source>
        <dbReference type="EMBL" id="OGI37446.1"/>
    </source>
</evidence>
<dbReference type="GO" id="GO:0005886">
    <property type="term" value="C:plasma membrane"/>
    <property type="evidence" value="ECO:0007669"/>
    <property type="project" value="UniProtKB-SubCell"/>
</dbReference>
<evidence type="ECO:0000256" key="3">
    <source>
        <dbReference type="ARBA" id="ARBA00022475"/>
    </source>
</evidence>
<evidence type="ECO:0000256" key="5">
    <source>
        <dbReference type="ARBA" id="ARBA00022989"/>
    </source>
</evidence>
<evidence type="ECO:0000256" key="4">
    <source>
        <dbReference type="ARBA" id="ARBA00022692"/>
    </source>
</evidence>
<keyword evidence="6 7" id="KW-0472">Membrane</keyword>
<organism evidence="8 9">
    <name type="scientific">Candidatus Muproteobacteria bacterium RBG_16_62_13</name>
    <dbReference type="NCBI Taxonomy" id="1817756"/>
    <lineage>
        <taxon>Bacteria</taxon>
        <taxon>Pseudomonadati</taxon>
        <taxon>Pseudomonadota</taxon>
        <taxon>Candidatus Muproteobacteria</taxon>
    </lineage>
</organism>
<dbReference type="AlphaFoldDB" id="A0A1F6SXH0"/>
<evidence type="ECO:0000256" key="2">
    <source>
        <dbReference type="ARBA" id="ARBA00005779"/>
    </source>
</evidence>
<gene>
    <name evidence="8" type="ORF">A2140_01870</name>
</gene>
<evidence type="ECO:0008006" key="10">
    <source>
        <dbReference type="Google" id="ProtNLM"/>
    </source>
</evidence>
<keyword evidence="3" id="KW-1003">Cell membrane</keyword>
<reference evidence="8 9" key="1">
    <citation type="journal article" date="2016" name="Nat. Commun.">
        <title>Thousands of microbial genomes shed light on interconnected biogeochemical processes in an aquifer system.</title>
        <authorList>
            <person name="Anantharaman K."/>
            <person name="Brown C.T."/>
            <person name="Hug L.A."/>
            <person name="Sharon I."/>
            <person name="Castelle C.J."/>
            <person name="Probst A.J."/>
            <person name="Thomas B.C."/>
            <person name="Singh A."/>
            <person name="Wilkins M.J."/>
            <person name="Karaoz U."/>
            <person name="Brodie E.L."/>
            <person name="Williams K.H."/>
            <person name="Hubbard S.S."/>
            <person name="Banfield J.F."/>
        </authorList>
    </citation>
    <scope>NUCLEOTIDE SEQUENCE [LARGE SCALE GENOMIC DNA]</scope>
</reference>
<dbReference type="Pfam" id="PF03994">
    <property type="entry name" value="DUF350"/>
    <property type="match status" value="1"/>
</dbReference>
<feature type="transmembrane region" description="Helical" evidence="7">
    <location>
        <begin position="7"/>
        <end position="30"/>
    </location>
</feature>
<name>A0A1F6SXH0_9PROT</name>